<evidence type="ECO:0000256" key="8">
    <source>
        <dbReference type="PIRNR" id="PIRNR001361"/>
    </source>
</evidence>
<evidence type="ECO:0000313" key="10">
    <source>
        <dbReference type="EMBL" id="PWN35536.1"/>
    </source>
</evidence>
<comment type="catalytic activity">
    <reaction evidence="7 8">
        <text>D-erythrose 4-phosphate + phosphoenolpyruvate + H2O = 7-phospho-2-dehydro-3-deoxy-D-arabino-heptonate + phosphate</text>
        <dbReference type="Rhea" id="RHEA:14717"/>
        <dbReference type="ChEBI" id="CHEBI:15377"/>
        <dbReference type="ChEBI" id="CHEBI:16897"/>
        <dbReference type="ChEBI" id="CHEBI:43474"/>
        <dbReference type="ChEBI" id="CHEBI:58394"/>
        <dbReference type="ChEBI" id="CHEBI:58702"/>
        <dbReference type="EC" id="2.5.1.54"/>
    </reaction>
</comment>
<dbReference type="InterPro" id="IPR013785">
    <property type="entry name" value="Aldolase_TIM"/>
</dbReference>
<sequence>MSPAPLSDAIVSSTAPVPTKTVASQGKDQVEFVYKNDVHITEYQPLIPPALLIHETPVTDAAKHTIARARAESSAVINGTDDRLLVVVGPCSIHNVDAALEYGKKLKEIAPSLPGLVLVMRAYFEKPRTTVGWKGLINDPDLDGSFQINRGLKIARNLLINLTASGVPVACEVLDTISPQYTSDIYSWGAIGARTTESQLHRELVSGLSMPIGFKNGTDGGLAVAVDAIRASSRPHAFMGVTEAGLAAIVKTTGNNDLHIIHRGGKKGVNYDEKSVQDSKAELLKQLPDRHPSIMIDCSHGNSEKDYRKQANGVEAICQQLNKGEKAITGVMIESNLVEGKQSEPKAGVQEKTDLVYGQSITDGCVSWETTVDFLQKLNAAVEARRSVNGA</sequence>
<dbReference type="Proteomes" id="UP000245771">
    <property type="component" value="Unassembled WGS sequence"/>
</dbReference>
<keyword evidence="5 8" id="KW-0808">Transferase</keyword>
<proteinExistence type="inferred from homology"/>
<comment type="pathway">
    <text evidence="2">Metabolic intermediate biosynthesis; chorismate biosynthesis; chorismate from D-erythrose 4-phosphate and phosphoenolpyruvate: step 1/7.</text>
</comment>
<dbReference type="InParanoid" id="A0A316VDA8"/>
<evidence type="ECO:0000256" key="5">
    <source>
        <dbReference type="ARBA" id="ARBA00022679"/>
    </source>
</evidence>
<dbReference type="OrthoDB" id="4699125at2759"/>
<dbReference type="SUPFAM" id="SSF51569">
    <property type="entry name" value="Aldolase"/>
    <property type="match status" value="1"/>
</dbReference>
<feature type="domain" description="DAHP synthetase I/KDSA" evidence="9">
    <location>
        <begin position="74"/>
        <end position="374"/>
    </location>
</feature>
<evidence type="ECO:0000256" key="4">
    <source>
        <dbReference type="ARBA" id="ARBA00022605"/>
    </source>
</evidence>
<comment type="similarity">
    <text evidence="3 8">Belongs to the class-I DAHP synthase family.</text>
</comment>
<keyword evidence="11" id="KW-1185">Reference proteome</keyword>
<dbReference type="EMBL" id="KZ819603">
    <property type="protein sequence ID" value="PWN35536.1"/>
    <property type="molecule type" value="Genomic_DNA"/>
</dbReference>
<organism evidence="10 11">
    <name type="scientific">Meira miltonrushii</name>
    <dbReference type="NCBI Taxonomy" id="1280837"/>
    <lineage>
        <taxon>Eukaryota</taxon>
        <taxon>Fungi</taxon>
        <taxon>Dikarya</taxon>
        <taxon>Basidiomycota</taxon>
        <taxon>Ustilaginomycotina</taxon>
        <taxon>Exobasidiomycetes</taxon>
        <taxon>Exobasidiales</taxon>
        <taxon>Brachybasidiaceae</taxon>
        <taxon>Meira</taxon>
    </lineage>
</organism>
<evidence type="ECO:0000256" key="1">
    <source>
        <dbReference type="ARBA" id="ARBA00003726"/>
    </source>
</evidence>
<dbReference type="PANTHER" id="PTHR21225">
    <property type="entry name" value="PHOSPHO-2-DEHYDRO-3-DEOXYHEPTONATE ALDOLASE DAHP SYNTHETASE"/>
    <property type="match status" value="1"/>
</dbReference>
<keyword evidence="4 8" id="KW-0028">Amino-acid biosynthesis</keyword>
<reference evidence="10 11" key="1">
    <citation type="journal article" date="2018" name="Mol. Biol. Evol.">
        <title>Broad Genomic Sampling Reveals a Smut Pathogenic Ancestry of the Fungal Clade Ustilaginomycotina.</title>
        <authorList>
            <person name="Kijpornyongpan T."/>
            <person name="Mondo S.J."/>
            <person name="Barry K."/>
            <person name="Sandor L."/>
            <person name="Lee J."/>
            <person name="Lipzen A."/>
            <person name="Pangilinan J."/>
            <person name="LaButti K."/>
            <person name="Hainaut M."/>
            <person name="Henrissat B."/>
            <person name="Grigoriev I.V."/>
            <person name="Spatafora J.W."/>
            <person name="Aime M.C."/>
        </authorList>
    </citation>
    <scope>NUCLEOTIDE SEQUENCE [LARGE SCALE GENOMIC DNA]</scope>
    <source>
        <strain evidence="10 11">MCA 3882</strain>
    </source>
</reference>
<dbReference type="STRING" id="1280837.A0A316VDA8"/>
<comment type="function">
    <text evidence="1">Stereospecific condensation of phosphoenolpyruvate (PEP) and D-erythrose-4-phosphate (E4P) giving rise to 3-deoxy-D-arabino-heptulosonate-7-phosphate (DAHP).</text>
</comment>
<dbReference type="NCBIfam" id="TIGR00034">
    <property type="entry name" value="aroFGH"/>
    <property type="match status" value="1"/>
</dbReference>
<evidence type="ECO:0000256" key="6">
    <source>
        <dbReference type="ARBA" id="ARBA00023141"/>
    </source>
</evidence>
<dbReference type="Pfam" id="PF00793">
    <property type="entry name" value="DAHP_synth_1"/>
    <property type="match status" value="1"/>
</dbReference>
<dbReference type="InterPro" id="IPR006218">
    <property type="entry name" value="DAHP1/KDSA"/>
</dbReference>
<evidence type="ECO:0000256" key="3">
    <source>
        <dbReference type="ARBA" id="ARBA00007985"/>
    </source>
</evidence>
<gene>
    <name evidence="10" type="ORF">FA14DRAFT_43213</name>
</gene>
<dbReference type="GeneID" id="37024116"/>
<evidence type="ECO:0000259" key="9">
    <source>
        <dbReference type="Pfam" id="PF00793"/>
    </source>
</evidence>
<keyword evidence="6 8" id="KW-0057">Aromatic amino acid biosynthesis</keyword>
<dbReference type="PIRSF" id="PIRSF001361">
    <property type="entry name" value="DAHP_synthase"/>
    <property type="match status" value="1"/>
</dbReference>
<name>A0A316VDA8_9BASI</name>
<dbReference type="PANTHER" id="PTHR21225:SF12">
    <property type="entry name" value="PHOSPHO-2-DEHYDRO-3-DEOXYHEPTONATE ALDOLASE, TYROSINE-INHIBITED"/>
    <property type="match status" value="1"/>
</dbReference>
<dbReference type="Gene3D" id="3.20.20.70">
    <property type="entry name" value="Aldolase class I"/>
    <property type="match status" value="1"/>
</dbReference>
<evidence type="ECO:0000256" key="2">
    <source>
        <dbReference type="ARBA" id="ARBA00004688"/>
    </source>
</evidence>
<dbReference type="NCBIfam" id="NF009395">
    <property type="entry name" value="PRK12755.1"/>
    <property type="match status" value="1"/>
</dbReference>
<evidence type="ECO:0000313" key="11">
    <source>
        <dbReference type="Proteomes" id="UP000245771"/>
    </source>
</evidence>
<dbReference type="EC" id="2.5.1.54" evidence="8"/>
<dbReference type="FunFam" id="3.20.20.70:FF:000005">
    <property type="entry name" value="Phospho-2-dehydro-3-deoxyheptonate aldolase"/>
    <property type="match status" value="1"/>
</dbReference>
<dbReference type="RefSeq" id="XP_025355838.1">
    <property type="nucleotide sequence ID" value="XM_025502335.1"/>
</dbReference>
<accession>A0A316VDA8</accession>
<dbReference type="GO" id="GO:0009073">
    <property type="term" value="P:aromatic amino acid family biosynthetic process"/>
    <property type="evidence" value="ECO:0007669"/>
    <property type="project" value="UniProtKB-KW"/>
</dbReference>
<dbReference type="GO" id="GO:0003849">
    <property type="term" value="F:3-deoxy-7-phosphoheptulonate synthase activity"/>
    <property type="evidence" value="ECO:0007669"/>
    <property type="project" value="UniProtKB-EC"/>
</dbReference>
<dbReference type="InterPro" id="IPR006219">
    <property type="entry name" value="DAHP_synth_1"/>
</dbReference>
<evidence type="ECO:0000256" key="7">
    <source>
        <dbReference type="ARBA" id="ARBA00047508"/>
    </source>
</evidence>
<protein>
    <recommendedName>
        <fullName evidence="8">Phospho-2-dehydro-3-deoxyheptonate aldolase</fullName>
        <ecNumber evidence="8">2.5.1.54</ecNumber>
    </recommendedName>
</protein>
<dbReference type="FunCoup" id="A0A316VDA8">
    <property type="interactions" value="261"/>
</dbReference>
<dbReference type="AlphaFoldDB" id="A0A316VDA8"/>
<dbReference type="GO" id="GO:0005737">
    <property type="term" value="C:cytoplasm"/>
    <property type="evidence" value="ECO:0007669"/>
    <property type="project" value="TreeGrafter"/>
</dbReference>
<dbReference type="GO" id="GO:0008652">
    <property type="term" value="P:amino acid biosynthetic process"/>
    <property type="evidence" value="ECO:0007669"/>
    <property type="project" value="UniProtKB-KW"/>
</dbReference>